<feature type="chain" id="PRO_5043730013" description="ABC1 atypical kinase-like domain-containing protein" evidence="1">
    <location>
        <begin position="24"/>
        <end position="539"/>
    </location>
</feature>
<dbReference type="PANTHER" id="PTHR43173:SF34">
    <property type="entry name" value="ABC1 ATYPICAL KINASE-LIKE DOMAIN-CONTAINING PROTEIN"/>
    <property type="match status" value="1"/>
</dbReference>
<dbReference type="InterPro" id="IPR004147">
    <property type="entry name" value="ABC1_dom"/>
</dbReference>
<accession>A0AAV2YIH8</accession>
<dbReference type="AlphaFoldDB" id="A0AAV2YIH8"/>
<evidence type="ECO:0000313" key="4">
    <source>
        <dbReference type="Proteomes" id="UP001146120"/>
    </source>
</evidence>
<dbReference type="InterPro" id="IPR011009">
    <property type="entry name" value="Kinase-like_dom_sf"/>
</dbReference>
<proteinExistence type="predicted"/>
<protein>
    <recommendedName>
        <fullName evidence="2">ABC1 atypical kinase-like domain-containing protein</fullName>
    </recommendedName>
</protein>
<sequence>MAGGAARHGLRLLLGTTAIGTTGVAYQSANDEGFRRSLYFWRKAFPVYLHYRTTQLYMETTGVPEEEQDREYERLHEMHAPDLFDIVLELKGFYIKLAQTGSTRPDFLPKQYIDRAATLQDDAPSKPVEEIRDIIARSYGKTVEEVFSTIDPEPLGVASIGQAHRAVLKDTGEEVAVKVQHPDAETFFRWDIKTIKDFCRLFQPAHLPYLEEVEKQFMTEFDYYKEAQNLEVVRNNIAKSPYAKKVAIPEPKLKLCTKEVLVMEFLRGKKLVEGIQDHFECIAADQGVTVEYLKQEQDRKDKERAALGLDIESGPSAAVLRWYGWSLGARRLMRNVSRRAYDYTIGFVRPIEWSVEKEHQLLNIPEILKLVMDVHGHEIFVDGSFNGDPHPGNIMLLDDGRLGLIDYGQVKHISKEHRLHLAKLVVALAEGTRDDIVRVMTEDMKIRTTHMSPYFLEKQARLMIDNDDRSVTEGMNVQLFVEYLDTIDRIEYIPDDYVMAFRCSLLLRGFSYLLHYKFSHSKSWAGVAKQVLEAEDQSS</sequence>
<dbReference type="EMBL" id="DAKRPA010000300">
    <property type="protein sequence ID" value="DAZ93663.1"/>
    <property type="molecule type" value="Genomic_DNA"/>
</dbReference>
<evidence type="ECO:0000256" key="1">
    <source>
        <dbReference type="SAM" id="SignalP"/>
    </source>
</evidence>
<feature type="signal peptide" evidence="1">
    <location>
        <begin position="1"/>
        <end position="23"/>
    </location>
</feature>
<dbReference type="SUPFAM" id="SSF56112">
    <property type="entry name" value="Protein kinase-like (PK-like)"/>
    <property type="match status" value="1"/>
</dbReference>
<comment type="caution">
    <text evidence="3">The sequence shown here is derived from an EMBL/GenBank/DDBJ whole genome shotgun (WGS) entry which is preliminary data.</text>
</comment>
<keyword evidence="4" id="KW-1185">Reference proteome</keyword>
<keyword evidence="1" id="KW-0732">Signal</keyword>
<dbReference type="Pfam" id="PF03109">
    <property type="entry name" value="ABC1"/>
    <property type="match status" value="2"/>
</dbReference>
<organism evidence="3 4">
    <name type="scientific">Lagenidium giganteum</name>
    <dbReference type="NCBI Taxonomy" id="4803"/>
    <lineage>
        <taxon>Eukaryota</taxon>
        <taxon>Sar</taxon>
        <taxon>Stramenopiles</taxon>
        <taxon>Oomycota</taxon>
        <taxon>Peronosporomycetes</taxon>
        <taxon>Pythiales</taxon>
        <taxon>Pythiaceae</taxon>
    </lineage>
</organism>
<dbReference type="InterPro" id="IPR051130">
    <property type="entry name" value="Mito_struct-func_regulator"/>
</dbReference>
<reference evidence="3" key="2">
    <citation type="journal article" date="2023" name="Microbiol Resour">
        <title>Decontamination and Annotation of the Draft Genome Sequence of the Oomycete Lagenidium giganteum ARSEF 373.</title>
        <authorList>
            <person name="Morgan W.R."/>
            <person name="Tartar A."/>
        </authorList>
    </citation>
    <scope>NUCLEOTIDE SEQUENCE</scope>
    <source>
        <strain evidence="3">ARSEF 373</strain>
    </source>
</reference>
<feature type="domain" description="ABC1 atypical kinase-like" evidence="2">
    <location>
        <begin position="119"/>
        <end position="271"/>
    </location>
</feature>
<dbReference type="Proteomes" id="UP001146120">
    <property type="component" value="Unassembled WGS sequence"/>
</dbReference>
<dbReference type="CDD" id="cd05121">
    <property type="entry name" value="ABC1_ADCK3-like"/>
    <property type="match status" value="1"/>
</dbReference>
<evidence type="ECO:0000259" key="2">
    <source>
        <dbReference type="Pfam" id="PF03109"/>
    </source>
</evidence>
<name>A0AAV2YIH8_9STRA</name>
<gene>
    <name evidence="3" type="ORF">N0F65_012871</name>
</gene>
<dbReference type="PANTHER" id="PTHR43173">
    <property type="entry name" value="ABC1 FAMILY PROTEIN"/>
    <property type="match status" value="1"/>
</dbReference>
<reference evidence="3" key="1">
    <citation type="submission" date="2022-11" db="EMBL/GenBank/DDBJ databases">
        <authorList>
            <person name="Morgan W.R."/>
            <person name="Tartar A."/>
        </authorList>
    </citation>
    <scope>NUCLEOTIDE SEQUENCE</scope>
    <source>
        <strain evidence="3">ARSEF 373</strain>
    </source>
</reference>
<feature type="domain" description="ABC1 atypical kinase-like" evidence="2">
    <location>
        <begin position="362"/>
        <end position="439"/>
    </location>
</feature>
<evidence type="ECO:0000313" key="3">
    <source>
        <dbReference type="EMBL" id="DAZ93663.1"/>
    </source>
</evidence>